<name>A0A1G6RFP0_NIADE</name>
<keyword evidence="1" id="KW-0732">Signal</keyword>
<feature type="domain" description="BON" evidence="2">
    <location>
        <begin position="3"/>
        <end position="71"/>
    </location>
</feature>
<dbReference type="NCBIfam" id="TIGR01965">
    <property type="entry name" value="VCBS_repeat"/>
    <property type="match status" value="1"/>
</dbReference>
<dbReference type="Proteomes" id="UP000198757">
    <property type="component" value="Unassembled WGS sequence"/>
</dbReference>
<evidence type="ECO:0000259" key="2">
    <source>
        <dbReference type="PROSITE" id="PS50914"/>
    </source>
</evidence>
<gene>
    <name evidence="3" type="ORF">SAMN04487894_105250</name>
</gene>
<feature type="domain" description="BON" evidence="2">
    <location>
        <begin position="149"/>
        <end position="217"/>
    </location>
</feature>
<dbReference type="SMART" id="SM00749">
    <property type="entry name" value="BON"/>
    <property type="match status" value="3"/>
</dbReference>
<evidence type="ECO:0000256" key="1">
    <source>
        <dbReference type="ARBA" id="ARBA00022729"/>
    </source>
</evidence>
<dbReference type="InterPro" id="IPR010221">
    <property type="entry name" value="VCBS_dom"/>
</dbReference>
<dbReference type="AlphaFoldDB" id="A0A1G6RFP0"/>
<proteinExistence type="predicted"/>
<dbReference type="InterPro" id="IPR051686">
    <property type="entry name" value="Lipoprotein_DolP"/>
</dbReference>
<dbReference type="OrthoDB" id="870892at2"/>
<dbReference type="Pfam" id="PF04972">
    <property type="entry name" value="BON"/>
    <property type="match status" value="3"/>
</dbReference>
<feature type="domain" description="BON" evidence="2">
    <location>
        <begin position="78"/>
        <end position="146"/>
    </location>
</feature>
<sequence>MKSDIQIQKDVMEELNWDPVLSAAEIGVAVKDGVVTLGGQVGAYSQKIAAEKDAKRVSGVKAVAEDIQVGISPAYRKTDAEIAEAVLNALKWHSAVQEEKIKIKVEDGLVQLDGEVEWEYQRNNAKAAIQNLAGVRSVLNLITVKPRVTTSGVQQKIRDAFERSATVDAERIGIDVSGSKVTLHGKVRSFAEKEDAEQAAWNAPGVSSVENELEIDLVEFAFD</sequence>
<organism evidence="3 4">
    <name type="scientific">Niabella drilacis (strain DSM 25811 / CCM 8410 / CCUG 62505 / LMG 26954 / E90)</name>
    <dbReference type="NCBI Taxonomy" id="1285928"/>
    <lineage>
        <taxon>Bacteria</taxon>
        <taxon>Pseudomonadati</taxon>
        <taxon>Bacteroidota</taxon>
        <taxon>Chitinophagia</taxon>
        <taxon>Chitinophagales</taxon>
        <taxon>Chitinophagaceae</taxon>
        <taxon>Niabella</taxon>
    </lineage>
</organism>
<evidence type="ECO:0000313" key="4">
    <source>
        <dbReference type="Proteomes" id="UP000198757"/>
    </source>
</evidence>
<dbReference type="Gene3D" id="3.30.1340.30">
    <property type="match status" value="3"/>
</dbReference>
<dbReference type="InterPro" id="IPR014004">
    <property type="entry name" value="Transpt-assoc_nodulatn_dom_bac"/>
</dbReference>
<accession>A0A1G6RFP0</accession>
<dbReference type="InterPro" id="IPR007055">
    <property type="entry name" value="BON_dom"/>
</dbReference>
<dbReference type="EMBL" id="FMZO01000005">
    <property type="protein sequence ID" value="SDD02845.1"/>
    <property type="molecule type" value="Genomic_DNA"/>
</dbReference>
<dbReference type="PANTHER" id="PTHR34606">
    <property type="entry name" value="BON DOMAIN-CONTAINING PROTEIN"/>
    <property type="match status" value="1"/>
</dbReference>
<dbReference type="STRING" id="1285928.SAMN04487894_105250"/>
<dbReference type="RefSeq" id="WP_090390218.1">
    <property type="nucleotide sequence ID" value="NZ_FMZO01000005.1"/>
</dbReference>
<keyword evidence="4" id="KW-1185">Reference proteome</keyword>
<dbReference type="PROSITE" id="PS50914">
    <property type="entry name" value="BON"/>
    <property type="match status" value="3"/>
</dbReference>
<protein>
    <submittedName>
        <fullName evidence="3">VCBS repeat-containing protein</fullName>
    </submittedName>
</protein>
<dbReference type="PANTHER" id="PTHR34606:SF4">
    <property type="entry name" value="OUTER MEMBRANE LIPOPROTEIN DOLP"/>
    <property type="match status" value="1"/>
</dbReference>
<reference evidence="4" key="1">
    <citation type="submission" date="2016-10" db="EMBL/GenBank/DDBJ databases">
        <authorList>
            <person name="Varghese N."/>
            <person name="Submissions S."/>
        </authorList>
    </citation>
    <scope>NUCLEOTIDE SEQUENCE [LARGE SCALE GENOMIC DNA]</scope>
    <source>
        <strain evidence="4">DSM 25811 / CCM 8410 / LMG 26954 / E90</strain>
    </source>
</reference>
<evidence type="ECO:0000313" key="3">
    <source>
        <dbReference type="EMBL" id="SDD02845.1"/>
    </source>
</evidence>